<accession>W8ULE2</accession>
<name>W8ULE2_KLEPN</name>
<evidence type="ECO:0000313" key="1">
    <source>
        <dbReference type="EMBL" id="AHM80694.1"/>
    </source>
</evidence>
<sequence>MKTTRWRFRTPITILKNQEKTMKNDVTSTLFYYHFDLKAT</sequence>
<dbReference type="AlphaFoldDB" id="W8ULE2"/>
<dbReference type="PATRIC" id="fig|1420013.3.peg.3681"/>
<dbReference type="EMBL" id="CP006918">
    <property type="protein sequence ID" value="AHM80694.1"/>
    <property type="molecule type" value="Genomic_DNA"/>
</dbReference>
<dbReference type="KEGG" id="kps:KPNJ2_03914"/>
<dbReference type="Proteomes" id="UP000019586">
    <property type="component" value="Chromosome"/>
</dbReference>
<gene>
    <name evidence="1" type="ORF">KPNJ2_03914</name>
</gene>
<evidence type="ECO:0000313" key="2">
    <source>
        <dbReference type="Proteomes" id="UP000019586"/>
    </source>
</evidence>
<protein>
    <submittedName>
        <fullName evidence="1">Uncharacterized protein</fullName>
    </submittedName>
</protein>
<organism evidence="1 2">
    <name type="scientific">Klebsiella pneumoniae 30684/NJST258_2</name>
    <dbReference type="NCBI Taxonomy" id="1420013"/>
    <lineage>
        <taxon>Bacteria</taxon>
        <taxon>Pseudomonadati</taxon>
        <taxon>Pseudomonadota</taxon>
        <taxon>Gammaproteobacteria</taxon>
        <taxon>Enterobacterales</taxon>
        <taxon>Enterobacteriaceae</taxon>
        <taxon>Klebsiella/Raoultella group</taxon>
        <taxon>Klebsiella</taxon>
        <taxon>Klebsiella pneumoniae complex</taxon>
    </lineage>
</organism>
<reference evidence="1 2" key="1">
    <citation type="journal article" date="2014" name="Proc. Natl. Acad. Sci. U.S.A.">
        <title>Molecular dissection of the evolution of carbapenem-resistant multilocus sequence type 258 Klebsiella pneumoniae.</title>
        <authorList>
            <person name="Deleo F.R."/>
            <person name="Chen L."/>
            <person name="Porcella S.F."/>
            <person name="Martens C.A."/>
            <person name="Kobayashi S.D."/>
            <person name="Porter A.R."/>
            <person name="Chavda K.D."/>
            <person name="Jacobs M.R."/>
            <person name="Mathema B."/>
            <person name="Olsen R.J."/>
            <person name="Bonomo R.A."/>
            <person name="Musser J.M."/>
            <person name="Kreiswirth B.N."/>
        </authorList>
    </citation>
    <scope>NUCLEOTIDE SEQUENCE [LARGE SCALE GENOMIC DNA]</scope>
    <source>
        <strain evidence="1">30684/NJST258_2</strain>
    </source>
</reference>
<dbReference type="HOGENOM" id="CLU_3291064_0_0_6"/>
<proteinExistence type="predicted"/>